<dbReference type="GO" id="GO:0003700">
    <property type="term" value="F:DNA-binding transcription factor activity"/>
    <property type="evidence" value="ECO:0007669"/>
    <property type="project" value="InterPro"/>
</dbReference>
<dbReference type="PRINTS" id="PR00040">
    <property type="entry name" value="HTHMERR"/>
</dbReference>
<dbReference type="SMART" id="SM00422">
    <property type="entry name" value="HTH_MERR"/>
    <property type="match status" value="1"/>
</dbReference>
<dbReference type="Proteomes" id="UP000295444">
    <property type="component" value="Unassembled WGS sequence"/>
</dbReference>
<evidence type="ECO:0000256" key="1">
    <source>
        <dbReference type="ARBA" id="ARBA00023125"/>
    </source>
</evidence>
<proteinExistence type="predicted"/>
<dbReference type="AlphaFoldDB" id="A0A4R6SP66"/>
<feature type="domain" description="HTH merR-type" evidence="2">
    <location>
        <begin position="2"/>
        <end position="71"/>
    </location>
</feature>
<name>A0A4R6SP66_LABRH</name>
<dbReference type="RefSeq" id="WP_133848621.1">
    <property type="nucleotide sequence ID" value="NZ_SNXZ01000001.1"/>
</dbReference>
<dbReference type="GO" id="GO:0003677">
    <property type="term" value="F:DNA binding"/>
    <property type="evidence" value="ECO:0007669"/>
    <property type="project" value="UniProtKB-KW"/>
</dbReference>
<dbReference type="InterPro" id="IPR009061">
    <property type="entry name" value="DNA-bd_dom_put_sf"/>
</dbReference>
<evidence type="ECO:0000313" key="3">
    <source>
        <dbReference type="EMBL" id="TDQ05959.1"/>
    </source>
</evidence>
<dbReference type="CDD" id="cd01109">
    <property type="entry name" value="HTH_YyaN"/>
    <property type="match status" value="1"/>
</dbReference>
<sequence>MTYSIAEAARRTGLSIDTLRYYERIELIDPPARDTGGRRTYSEDDIGWLGFLTKLRTTGMPIRLMREYAKLRRGGPATASRRKQILVEQRRDVLERIAELQGSLDVLNYKITNYEQIEKDMAGLLAAPQEAAS</sequence>
<dbReference type="InterPro" id="IPR047057">
    <property type="entry name" value="MerR_fam"/>
</dbReference>
<dbReference type="EMBL" id="SNXZ01000001">
    <property type="protein sequence ID" value="TDQ05959.1"/>
    <property type="molecule type" value="Genomic_DNA"/>
</dbReference>
<gene>
    <name evidence="3" type="ORF">EV186_1011937</name>
</gene>
<evidence type="ECO:0000259" key="2">
    <source>
        <dbReference type="PROSITE" id="PS50937"/>
    </source>
</evidence>
<dbReference type="PANTHER" id="PTHR30204:SF98">
    <property type="entry name" value="HTH-TYPE TRANSCRIPTIONAL REGULATOR ADHR"/>
    <property type="match status" value="1"/>
</dbReference>
<comment type="caution">
    <text evidence="3">The sequence shown here is derived from an EMBL/GenBank/DDBJ whole genome shotgun (WGS) entry which is preliminary data.</text>
</comment>
<keyword evidence="4" id="KW-1185">Reference proteome</keyword>
<organism evidence="3 4">
    <name type="scientific">Labedaea rhizosphaerae</name>
    <dbReference type="NCBI Taxonomy" id="598644"/>
    <lineage>
        <taxon>Bacteria</taxon>
        <taxon>Bacillati</taxon>
        <taxon>Actinomycetota</taxon>
        <taxon>Actinomycetes</taxon>
        <taxon>Pseudonocardiales</taxon>
        <taxon>Pseudonocardiaceae</taxon>
        <taxon>Labedaea</taxon>
    </lineage>
</organism>
<keyword evidence="1 3" id="KW-0238">DNA-binding</keyword>
<dbReference type="PROSITE" id="PS50937">
    <property type="entry name" value="HTH_MERR_2"/>
    <property type="match status" value="1"/>
</dbReference>
<dbReference type="InterPro" id="IPR000551">
    <property type="entry name" value="MerR-type_HTH_dom"/>
</dbReference>
<protein>
    <submittedName>
        <fullName evidence="3">DNA-binding transcriptional MerR regulator</fullName>
    </submittedName>
</protein>
<dbReference type="Pfam" id="PF13411">
    <property type="entry name" value="MerR_1"/>
    <property type="match status" value="1"/>
</dbReference>
<evidence type="ECO:0000313" key="4">
    <source>
        <dbReference type="Proteomes" id="UP000295444"/>
    </source>
</evidence>
<dbReference type="PANTHER" id="PTHR30204">
    <property type="entry name" value="REDOX-CYCLING DRUG-SENSING TRANSCRIPTIONAL ACTIVATOR SOXR"/>
    <property type="match status" value="1"/>
</dbReference>
<dbReference type="Gene3D" id="1.10.1660.10">
    <property type="match status" value="1"/>
</dbReference>
<dbReference type="SUPFAM" id="SSF46955">
    <property type="entry name" value="Putative DNA-binding domain"/>
    <property type="match status" value="1"/>
</dbReference>
<reference evidence="3 4" key="1">
    <citation type="submission" date="2019-03" db="EMBL/GenBank/DDBJ databases">
        <title>Genomic Encyclopedia of Type Strains, Phase IV (KMG-IV): sequencing the most valuable type-strain genomes for metagenomic binning, comparative biology and taxonomic classification.</title>
        <authorList>
            <person name="Goeker M."/>
        </authorList>
    </citation>
    <scope>NUCLEOTIDE SEQUENCE [LARGE SCALE GENOMIC DNA]</scope>
    <source>
        <strain evidence="3 4">DSM 45361</strain>
    </source>
</reference>
<dbReference type="OrthoDB" id="5242095at2"/>
<accession>A0A4R6SP66</accession>